<evidence type="ECO:0000313" key="2">
    <source>
        <dbReference type="EMBL" id="MBB3141621.1"/>
    </source>
</evidence>
<organism evidence="2 3">
    <name type="scientific">Halomonas organivorans</name>
    <dbReference type="NCBI Taxonomy" id="257772"/>
    <lineage>
        <taxon>Bacteria</taxon>
        <taxon>Pseudomonadati</taxon>
        <taxon>Pseudomonadota</taxon>
        <taxon>Gammaproteobacteria</taxon>
        <taxon>Oceanospirillales</taxon>
        <taxon>Halomonadaceae</taxon>
        <taxon>Halomonas</taxon>
    </lineage>
</organism>
<gene>
    <name evidence="2" type="ORF">FHR96_002501</name>
</gene>
<dbReference type="Gene3D" id="3.20.20.140">
    <property type="entry name" value="Metal-dependent hydrolases"/>
    <property type="match status" value="2"/>
</dbReference>
<dbReference type="SUPFAM" id="SSF51556">
    <property type="entry name" value="Metallo-dependent hydrolases"/>
    <property type="match status" value="1"/>
</dbReference>
<dbReference type="GO" id="GO:0016810">
    <property type="term" value="F:hydrolase activity, acting on carbon-nitrogen (but not peptide) bonds"/>
    <property type="evidence" value="ECO:0007669"/>
    <property type="project" value="InterPro"/>
</dbReference>
<reference evidence="2 3" key="1">
    <citation type="submission" date="2020-08" db="EMBL/GenBank/DDBJ databases">
        <title>Genomic Encyclopedia of Type Strains, Phase III (KMG-III): the genomes of soil and plant-associated and newly described type strains.</title>
        <authorList>
            <person name="Whitman W."/>
        </authorList>
    </citation>
    <scope>NUCLEOTIDE SEQUENCE [LARGE SCALE GENOMIC DNA]</scope>
    <source>
        <strain evidence="2 3">CECT 5995</strain>
    </source>
</reference>
<dbReference type="PANTHER" id="PTHR43135">
    <property type="entry name" value="ALPHA-D-RIBOSE 1-METHYLPHOSPHONATE 5-TRIPHOSPHATE DIPHOSPHATASE"/>
    <property type="match status" value="1"/>
</dbReference>
<accession>A0A7W5G6L3</accession>
<feature type="domain" description="Amidohydrolase 3" evidence="1">
    <location>
        <begin position="236"/>
        <end position="382"/>
    </location>
</feature>
<sequence length="382" mass="41076">MTAPEQILTNARLVLDDEVVEGSLAIRDGVIAAVDAAPSRSAAAIDCAGDFLLPGLIELHTDNMEKYFQPRPKVAWPGRQAALAHDAQMAASGITTVFDAVSIGDVDEQSMRHGALHEMVAALGDIVDDGLARVDHRLHLRCEVSHPDTLARFEALADAPLLGLVSLMDHAPGQRQFASLDAYRTYYQGKYGLDDRALEAFIAKQLANSERYSGEHRRAIAERSRALGLALASHDDATVTHVAESREYGTRVAEFPTTREAAEASHRQGMAVMMGAPNVVRGGSHSGNIAASELVRLGVLDILSSDYYPAALLDAVFRIADMEGGYSLARAVATATRQPAEAVGLADRGRLAEGLRADLLRVRPVDGHPLVQRVWSAGRQVH</sequence>
<dbReference type="GO" id="GO:0019700">
    <property type="term" value="P:organic phosphonate catabolic process"/>
    <property type="evidence" value="ECO:0007669"/>
    <property type="project" value="InterPro"/>
</dbReference>
<dbReference type="InterPro" id="IPR051781">
    <property type="entry name" value="Metallo-dep_Hydrolase"/>
</dbReference>
<dbReference type="NCBIfam" id="NF011990">
    <property type="entry name" value="PRK15446.2-6"/>
    <property type="match status" value="1"/>
</dbReference>
<dbReference type="NCBIfam" id="TIGR02318">
    <property type="entry name" value="phosphono_phnM"/>
    <property type="match status" value="1"/>
</dbReference>
<evidence type="ECO:0000259" key="1">
    <source>
        <dbReference type="Pfam" id="PF07969"/>
    </source>
</evidence>
<dbReference type="InterPro" id="IPR012696">
    <property type="entry name" value="PhnM"/>
</dbReference>
<name>A0A7W5G6L3_9GAMM</name>
<dbReference type="SUPFAM" id="SSF51338">
    <property type="entry name" value="Composite domain of metallo-dependent hydrolases"/>
    <property type="match status" value="1"/>
</dbReference>
<dbReference type="PIRSF" id="PIRSF038971">
    <property type="entry name" value="PhnM"/>
    <property type="match status" value="1"/>
</dbReference>
<protein>
    <submittedName>
        <fullName evidence="2">Alpha-D-ribose 1-methylphosphonate 5-triphosphate diphosphatase</fullName>
        <ecNumber evidence="2">3.6.1.63</ecNumber>
    </submittedName>
</protein>
<dbReference type="EC" id="3.6.1.63" evidence="2"/>
<dbReference type="NCBIfam" id="NF011984">
    <property type="entry name" value="PRK15446.1-5"/>
    <property type="match status" value="1"/>
</dbReference>
<dbReference type="Pfam" id="PF07969">
    <property type="entry name" value="Amidohydro_3"/>
    <property type="match status" value="1"/>
</dbReference>
<dbReference type="EMBL" id="JACHXM010000011">
    <property type="protein sequence ID" value="MBB3141621.1"/>
    <property type="molecule type" value="Genomic_DNA"/>
</dbReference>
<dbReference type="InterPro" id="IPR011059">
    <property type="entry name" value="Metal-dep_hydrolase_composite"/>
</dbReference>
<dbReference type="NCBIfam" id="NF011981">
    <property type="entry name" value="PRK15446.1-2"/>
    <property type="match status" value="1"/>
</dbReference>
<dbReference type="InterPro" id="IPR013108">
    <property type="entry name" value="Amidohydro_3"/>
</dbReference>
<dbReference type="NCBIfam" id="NF011987">
    <property type="entry name" value="PRK15446.2-3"/>
    <property type="match status" value="1"/>
</dbReference>
<dbReference type="Proteomes" id="UP000525987">
    <property type="component" value="Unassembled WGS sequence"/>
</dbReference>
<dbReference type="CDD" id="cd01306">
    <property type="entry name" value="PhnM"/>
    <property type="match status" value="1"/>
</dbReference>
<proteinExistence type="predicted"/>
<dbReference type="Gene3D" id="2.30.40.10">
    <property type="entry name" value="Urease, subunit C, domain 1"/>
    <property type="match status" value="1"/>
</dbReference>
<dbReference type="AlphaFoldDB" id="A0A7W5G6L3"/>
<dbReference type="NCBIfam" id="NF011983">
    <property type="entry name" value="PRK15446.1-4"/>
    <property type="match status" value="1"/>
</dbReference>
<dbReference type="RefSeq" id="WP_183387992.1">
    <property type="nucleotide sequence ID" value="NZ_JACHXM010000011.1"/>
</dbReference>
<dbReference type="InterPro" id="IPR032466">
    <property type="entry name" value="Metal_Hydrolase"/>
</dbReference>
<comment type="caution">
    <text evidence="2">The sequence shown here is derived from an EMBL/GenBank/DDBJ whole genome shotgun (WGS) entry which is preliminary data.</text>
</comment>
<keyword evidence="2" id="KW-0378">Hydrolase</keyword>
<dbReference type="PANTHER" id="PTHR43135:SF3">
    <property type="entry name" value="ALPHA-D-RIBOSE 1-METHYLPHOSPHONATE 5-TRIPHOSPHATE DIPHOSPHATASE"/>
    <property type="match status" value="1"/>
</dbReference>
<keyword evidence="3" id="KW-1185">Reference proteome</keyword>
<evidence type="ECO:0000313" key="3">
    <source>
        <dbReference type="Proteomes" id="UP000525987"/>
    </source>
</evidence>